<dbReference type="PANTHER" id="PTHR46348">
    <property type="entry name" value="DELETED IN LUNG AND ESOPHAGEAL CANCER PROTEIN 1"/>
    <property type="match status" value="1"/>
</dbReference>
<evidence type="ECO:0000313" key="3">
    <source>
        <dbReference type="Proteomes" id="UP000316759"/>
    </source>
</evidence>
<evidence type="ECO:0000313" key="2">
    <source>
        <dbReference type="EMBL" id="TPP58559.1"/>
    </source>
</evidence>
<dbReference type="GO" id="GO:0015631">
    <property type="term" value="F:tubulin binding"/>
    <property type="evidence" value="ECO:0007669"/>
    <property type="project" value="TreeGrafter"/>
</dbReference>
<dbReference type="GO" id="GO:0008285">
    <property type="term" value="P:negative regulation of cell population proliferation"/>
    <property type="evidence" value="ECO:0007669"/>
    <property type="project" value="InterPro"/>
</dbReference>
<sequence length="803" mass="90827">MTEEDDLTCQNPRPSQAYSQDISCPFSRIFGSMYQKCLLDHDTEAYLKLSRQSDDRGHQDFMQKLEQISLKHDTIQQCINDVEQCIIEKRTSSMVASGTDSDRMINANPLTILSPSNLNADDNKLDCLFEKNGLLSTSDIFFNGKSRRLYSSTNKVKDNQLPVADVKAYGAPKHTTVEKRIKTKAQDDFQNAMKIRFSPKIEEREQLEIEWKKLTAKNNFLKNPRYETEVGKPAHVPALFEAEPKLVTFTSYQVSKTYEVISEIQGFQSHNFFLDTRKFPEQEKNLIAPGMAAIFTIKFAPETLGDYDDALLVEYEAQNRPLVIPIQARRPRPEVNIPDVFNVDYCLVYAPKVVSFELRRSNKSPDADTRFIFITTDTFEQYQNEGLVQFDCGHFHSQFSHSELPFEWVMTEQTLNSDKKGKPTLDNWKTPTPFEDLDETTKAKLFEVHPPKGTLKPDDFTSFELVCSPSKIGNFYAIFKLVLSKVPAALSGSPENLMVVDLEPIEVEVRATVVELPIFLEPNVLILPGKHLLGVPIHRFVKLKNCSDHCPITFCWESETTKSCMTPHSTTTGDYSAWKSGSVAHTPNSTDEILVLFEPVLGEVPPGEEAHIDVCVSSSRVGHFVEKLACHIDCLPGNPLWLHLECEFQAPAMLTDQAEYNLGVVLLGGSICQKVVITNPAPTTRHWKIHIRCGTDLVPSEIITVEPNEGILEPFKSDTLNLRFKPCGKGSVCYFFHLVTEDSTDPVSRLILAEVQTPLLDLSPTTLHLEHLYRSIPKMAVFSLNNLTLLDTDFFWLQVNNCL</sequence>
<keyword evidence="3" id="KW-1185">Reference proteome</keyword>
<dbReference type="InterPro" id="IPR033304">
    <property type="entry name" value="DLEC1"/>
</dbReference>
<dbReference type="InterPro" id="IPR059041">
    <property type="entry name" value="Ig_DLEC1_1"/>
</dbReference>
<dbReference type="OrthoDB" id="2115465at2759"/>
<dbReference type="STRING" id="46835.A0A504YE64"/>
<feature type="domain" description="Deleted in lung and esophageal cancer protein 1 Ig-like" evidence="1">
    <location>
        <begin position="240"/>
        <end position="327"/>
    </location>
</feature>
<proteinExistence type="predicted"/>
<dbReference type="GO" id="GO:0005737">
    <property type="term" value="C:cytoplasm"/>
    <property type="evidence" value="ECO:0007669"/>
    <property type="project" value="TreeGrafter"/>
</dbReference>
<dbReference type="PANTHER" id="PTHR46348:SF1">
    <property type="entry name" value="DELETED IN LUNG AND ESOPHAGEAL CANCER PROTEIN 1"/>
    <property type="match status" value="1"/>
</dbReference>
<protein>
    <recommendedName>
        <fullName evidence="1">Deleted in lung and esophageal cancer protein 1 Ig-like domain-containing protein</fullName>
    </recommendedName>
</protein>
<dbReference type="Proteomes" id="UP000316759">
    <property type="component" value="Unassembled WGS sequence"/>
</dbReference>
<name>A0A504YE64_FASGI</name>
<evidence type="ECO:0000259" key="1">
    <source>
        <dbReference type="Pfam" id="PF23277"/>
    </source>
</evidence>
<dbReference type="Pfam" id="PF23316">
    <property type="entry name" value="Ig_DLEC1_6th"/>
    <property type="match status" value="1"/>
</dbReference>
<dbReference type="Pfam" id="PF23277">
    <property type="entry name" value="Ig_Dlec1_1"/>
    <property type="match status" value="1"/>
</dbReference>
<gene>
    <name evidence="2" type="ORF">FGIG_07056</name>
</gene>
<accession>A0A504YE64</accession>
<dbReference type="AlphaFoldDB" id="A0A504YE64"/>
<dbReference type="Gene3D" id="2.60.40.10">
    <property type="entry name" value="Immunoglobulins"/>
    <property type="match status" value="2"/>
</dbReference>
<organism evidence="2 3">
    <name type="scientific">Fasciola gigantica</name>
    <name type="common">Giant liver fluke</name>
    <dbReference type="NCBI Taxonomy" id="46835"/>
    <lineage>
        <taxon>Eukaryota</taxon>
        <taxon>Metazoa</taxon>
        <taxon>Spiralia</taxon>
        <taxon>Lophotrochozoa</taxon>
        <taxon>Platyhelminthes</taxon>
        <taxon>Trematoda</taxon>
        <taxon>Digenea</taxon>
        <taxon>Plagiorchiida</taxon>
        <taxon>Echinostomata</taxon>
        <taxon>Echinostomatoidea</taxon>
        <taxon>Fasciolidae</taxon>
        <taxon>Fasciola</taxon>
    </lineage>
</organism>
<dbReference type="GO" id="GO:0005929">
    <property type="term" value="C:cilium"/>
    <property type="evidence" value="ECO:0007669"/>
    <property type="project" value="TreeGrafter"/>
</dbReference>
<dbReference type="InterPro" id="IPR013783">
    <property type="entry name" value="Ig-like_fold"/>
</dbReference>
<dbReference type="EMBL" id="SUNJ01011881">
    <property type="protein sequence ID" value="TPP58559.1"/>
    <property type="molecule type" value="Genomic_DNA"/>
</dbReference>
<comment type="caution">
    <text evidence="2">The sequence shown here is derived from an EMBL/GenBank/DDBJ whole genome shotgun (WGS) entry which is preliminary data.</text>
</comment>
<reference evidence="2 3" key="1">
    <citation type="submission" date="2019-04" db="EMBL/GenBank/DDBJ databases">
        <title>Annotation for the trematode Fasciola gigantica.</title>
        <authorList>
            <person name="Choi Y.-J."/>
        </authorList>
    </citation>
    <scope>NUCLEOTIDE SEQUENCE [LARGE SCALE GENOMIC DNA]</scope>
    <source>
        <strain evidence="2">Uganda_cow_1</strain>
    </source>
</reference>